<dbReference type="AlphaFoldDB" id="A0AAX4JYG0"/>
<gene>
    <name evidence="2" type="ORF">L201_005457</name>
</gene>
<evidence type="ECO:0000313" key="3">
    <source>
        <dbReference type="Proteomes" id="UP001355207"/>
    </source>
</evidence>
<feature type="compositionally biased region" description="Low complexity" evidence="1">
    <location>
        <begin position="184"/>
        <end position="201"/>
    </location>
</feature>
<feature type="region of interest" description="Disordered" evidence="1">
    <location>
        <begin position="170"/>
        <end position="202"/>
    </location>
</feature>
<evidence type="ECO:0000313" key="2">
    <source>
        <dbReference type="EMBL" id="WWC90521.1"/>
    </source>
</evidence>
<organism evidence="2 3">
    <name type="scientific">Kwoniella dendrophila CBS 6074</name>
    <dbReference type="NCBI Taxonomy" id="1295534"/>
    <lineage>
        <taxon>Eukaryota</taxon>
        <taxon>Fungi</taxon>
        <taxon>Dikarya</taxon>
        <taxon>Basidiomycota</taxon>
        <taxon>Agaricomycotina</taxon>
        <taxon>Tremellomycetes</taxon>
        <taxon>Tremellales</taxon>
        <taxon>Cryptococcaceae</taxon>
        <taxon>Kwoniella</taxon>
    </lineage>
</organism>
<reference evidence="2 3" key="1">
    <citation type="submission" date="2024-01" db="EMBL/GenBank/DDBJ databases">
        <title>Comparative genomics of Cryptococcus and Kwoniella reveals pathogenesis evolution and contrasting modes of karyotype evolution via chromosome fusion or intercentromeric recombination.</title>
        <authorList>
            <person name="Coelho M.A."/>
            <person name="David-Palma M."/>
            <person name="Shea T."/>
            <person name="Bowers K."/>
            <person name="McGinley-Smith S."/>
            <person name="Mohammad A.W."/>
            <person name="Gnirke A."/>
            <person name="Yurkov A.M."/>
            <person name="Nowrousian M."/>
            <person name="Sun S."/>
            <person name="Cuomo C.A."/>
            <person name="Heitman J."/>
        </authorList>
    </citation>
    <scope>NUCLEOTIDE SEQUENCE [LARGE SCALE GENOMIC DNA]</scope>
    <source>
        <strain evidence="2 3">CBS 6074</strain>
    </source>
</reference>
<protein>
    <submittedName>
        <fullName evidence="2">Uncharacterized protein</fullName>
    </submittedName>
</protein>
<accession>A0AAX4JYG0</accession>
<dbReference type="RefSeq" id="XP_066077284.1">
    <property type="nucleotide sequence ID" value="XM_066221187.1"/>
</dbReference>
<dbReference type="Proteomes" id="UP001355207">
    <property type="component" value="Chromosome 7"/>
</dbReference>
<proteinExistence type="predicted"/>
<sequence>MSSFQVFLPPPTLRPFPITANDTTLELRFHNLRSSADEHSQLHSQSLSLRNRLGEKLTTWTEFSQGGLESLERSTVLGKRAERSDGKEVADDNSYAQHEEKRVNHFVHQKAIHAPNADKNLPEVIQLDNDISREHISGVVAKDLEQSRRGSRRVTRQSVSLLNTLPQIYPSAPDIGSGQSQGESFDSLSTTTSSFPSQLLSNPGNTSVYNLPRWSIPLHKLTSLSTLFSSSNINPGAKSIPTSTSIARTRSKQLLIPNNNIYHSIIICILSTESVIQRQRKEEKSNGREGTLFIGKWTVTAQPLPQQEELTCTVRLWDDCAQIWGEKVRRGDVVLLENVELKTATVKEPSQLSLSPNHSPKITILYRTLPRYESVSRTDYIYRPPKPIGGVEEGKVKDRGEIVLEDKILRPDLRLGRSEAGVRKVESIVKWFANWVGGEGPG</sequence>
<keyword evidence="3" id="KW-1185">Reference proteome</keyword>
<dbReference type="GeneID" id="91096127"/>
<evidence type="ECO:0000256" key="1">
    <source>
        <dbReference type="SAM" id="MobiDB-lite"/>
    </source>
</evidence>
<name>A0AAX4JYG0_9TREE</name>
<dbReference type="EMBL" id="CP144104">
    <property type="protein sequence ID" value="WWC90521.1"/>
    <property type="molecule type" value="Genomic_DNA"/>
</dbReference>